<proteinExistence type="predicted"/>
<dbReference type="RefSeq" id="WP_233442536.1">
    <property type="nucleotide sequence ID" value="NZ_QLTT01000014.1"/>
</dbReference>
<dbReference type="PRINTS" id="PR00377">
    <property type="entry name" value="IMPHPHTASES"/>
</dbReference>
<keyword evidence="6" id="KW-1185">Reference proteome</keyword>
<dbReference type="Gene3D" id="3.40.190.80">
    <property type="match status" value="1"/>
</dbReference>
<dbReference type="PROSITE" id="PS00630">
    <property type="entry name" value="IMP_2"/>
    <property type="match status" value="1"/>
</dbReference>
<dbReference type="Pfam" id="PF00459">
    <property type="entry name" value="Inositol_P"/>
    <property type="match status" value="1"/>
</dbReference>
<evidence type="ECO:0000256" key="2">
    <source>
        <dbReference type="ARBA" id="ARBA00013106"/>
    </source>
</evidence>
<dbReference type="EC" id="3.1.3.25" evidence="2"/>
<accession>A0ABX9DVW2</accession>
<keyword evidence="4" id="KW-0460">Magnesium</keyword>
<comment type="catalytic activity">
    <reaction evidence="1">
        <text>a myo-inositol phosphate + H2O = myo-inositol + phosphate</text>
        <dbReference type="Rhea" id="RHEA:24056"/>
        <dbReference type="ChEBI" id="CHEBI:15377"/>
        <dbReference type="ChEBI" id="CHEBI:17268"/>
        <dbReference type="ChEBI" id="CHEBI:43474"/>
        <dbReference type="ChEBI" id="CHEBI:84139"/>
        <dbReference type="EC" id="3.1.3.25"/>
    </reaction>
</comment>
<gene>
    <name evidence="5" type="ORF">C8D87_11438</name>
</gene>
<dbReference type="PANTHER" id="PTHR20854">
    <property type="entry name" value="INOSITOL MONOPHOSPHATASE"/>
    <property type="match status" value="1"/>
</dbReference>
<dbReference type="InterPro" id="IPR000760">
    <property type="entry name" value="Inositol_monophosphatase-like"/>
</dbReference>
<dbReference type="CDD" id="cd01637">
    <property type="entry name" value="IMPase_like"/>
    <property type="match status" value="1"/>
</dbReference>
<organism evidence="5 6">
    <name type="scientific">Lentzea atacamensis</name>
    <dbReference type="NCBI Taxonomy" id="531938"/>
    <lineage>
        <taxon>Bacteria</taxon>
        <taxon>Bacillati</taxon>
        <taxon>Actinomycetota</taxon>
        <taxon>Actinomycetes</taxon>
        <taxon>Pseudonocardiales</taxon>
        <taxon>Pseudonocardiaceae</taxon>
        <taxon>Lentzea</taxon>
    </lineage>
</organism>
<dbReference type="PANTHER" id="PTHR20854:SF4">
    <property type="entry name" value="INOSITOL-1-MONOPHOSPHATASE-RELATED"/>
    <property type="match status" value="1"/>
</dbReference>
<dbReference type="InterPro" id="IPR020550">
    <property type="entry name" value="Inositol_monophosphatase_CS"/>
</dbReference>
<dbReference type="EMBL" id="QLTT01000014">
    <property type="protein sequence ID" value="RAS59426.1"/>
    <property type="molecule type" value="Genomic_DNA"/>
</dbReference>
<evidence type="ECO:0000256" key="1">
    <source>
        <dbReference type="ARBA" id="ARBA00001033"/>
    </source>
</evidence>
<dbReference type="Gene3D" id="3.30.540.10">
    <property type="entry name" value="Fructose-1,6-Bisphosphatase, subunit A, domain 1"/>
    <property type="match status" value="1"/>
</dbReference>
<keyword evidence="3" id="KW-0479">Metal-binding</keyword>
<evidence type="ECO:0000256" key="4">
    <source>
        <dbReference type="ARBA" id="ARBA00022842"/>
    </source>
</evidence>
<sequence>MTTELEHLLTTAHHAVDHAEQLLRGHPPTTVHAKGDRDMATDTDVAIERAVRARLAHETPAIPVHGEEEGGATAGTRWELDPIDGTANHLRGLPLTGISLALIREQIPILGVISLPLLRTRHWALAGHGAFCDGQPITASPTTDLAQALIAVGDYGTGPDAGPRNTIAHAVHQHLAPRAQRIRMFGSAAVDLAWLAAGHLDASITLGNRAWDMAAGAVIAREAGAHVVDHDGTDHTTASRFTIATAPGLLTAVLDTLHAALDDARTSLC</sequence>
<dbReference type="SUPFAM" id="SSF56655">
    <property type="entry name" value="Carbohydrate phosphatase"/>
    <property type="match status" value="1"/>
</dbReference>
<name>A0ABX9DVW2_9PSEU</name>
<evidence type="ECO:0000313" key="6">
    <source>
        <dbReference type="Proteomes" id="UP000248714"/>
    </source>
</evidence>
<reference evidence="5 6" key="1">
    <citation type="submission" date="2018-06" db="EMBL/GenBank/DDBJ databases">
        <title>Genomic Encyclopedia of Type Strains, Phase IV (KMG-IV): sequencing the most valuable type-strain genomes for metagenomic binning, comparative biology and taxonomic classification.</title>
        <authorList>
            <person name="Goeker M."/>
        </authorList>
    </citation>
    <scope>NUCLEOTIDE SEQUENCE [LARGE SCALE GENOMIC DNA]</scope>
    <source>
        <strain evidence="5 6">DSM 45479</strain>
    </source>
</reference>
<protein>
    <recommendedName>
        <fullName evidence="2">inositol-phosphate phosphatase</fullName>
        <ecNumber evidence="2">3.1.3.25</ecNumber>
    </recommendedName>
</protein>
<dbReference type="Proteomes" id="UP000248714">
    <property type="component" value="Unassembled WGS sequence"/>
</dbReference>
<evidence type="ECO:0000313" key="5">
    <source>
        <dbReference type="EMBL" id="RAS59426.1"/>
    </source>
</evidence>
<evidence type="ECO:0000256" key="3">
    <source>
        <dbReference type="ARBA" id="ARBA00022723"/>
    </source>
</evidence>
<comment type="caution">
    <text evidence="5">The sequence shown here is derived from an EMBL/GenBank/DDBJ whole genome shotgun (WGS) entry which is preliminary data.</text>
</comment>